<name>A0ABV9KD75_9RHOB</name>
<dbReference type="EMBL" id="JBHSGI010000002">
    <property type="protein sequence ID" value="MFC4667854.1"/>
    <property type="molecule type" value="Genomic_DNA"/>
</dbReference>
<evidence type="ECO:0000313" key="2">
    <source>
        <dbReference type="Proteomes" id="UP001595973"/>
    </source>
</evidence>
<dbReference type="RefSeq" id="WP_380716088.1">
    <property type="nucleotide sequence ID" value="NZ_JBHSGI010000002.1"/>
</dbReference>
<dbReference type="Proteomes" id="UP001595973">
    <property type="component" value="Unassembled WGS sequence"/>
</dbReference>
<comment type="caution">
    <text evidence="1">The sequence shown here is derived from an EMBL/GenBank/DDBJ whole genome shotgun (WGS) entry which is preliminary data.</text>
</comment>
<accession>A0ABV9KD75</accession>
<keyword evidence="2" id="KW-1185">Reference proteome</keyword>
<gene>
    <name evidence="1" type="ORF">ACFO5X_04755</name>
</gene>
<dbReference type="Pfam" id="PF14094">
    <property type="entry name" value="DUF4272"/>
    <property type="match status" value="1"/>
</dbReference>
<evidence type="ECO:0000313" key="1">
    <source>
        <dbReference type="EMBL" id="MFC4667854.1"/>
    </source>
</evidence>
<sequence length="218" mass="24602">MNPEAEADIRKAGSIARLKAHDVPYIDYLPRIETVEETERRTPEAVGTRIICLALVSMKGAGADHDFVLEGVQHYGVEKELSPKESTFILDREPSENARLQFSWRAEAGHALLWAAGRYDELLFPSTSCDWNAFWSIFHTGDRASFLNGVLLRSQSEILDESDFTYRLHWAAREASMKGQAMPAGLNMDVVVERHHALNWLAAPADEPYLWDETPTDT</sequence>
<proteinExistence type="predicted"/>
<organism evidence="1 2">
    <name type="scientific">Seohaeicola nanhaiensis</name>
    <dbReference type="NCBI Taxonomy" id="1387282"/>
    <lineage>
        <taxon>Bacteria</taxon>
        <taxon>Pseudomonadati</taxon>
        <taxon>Pseudomonadota</taxon>
        <taxon>Alphaproteobacteria</taxon>
        <taxon>Rhodobacterales</taxon>
        <taxon>Roseobacteraceae</taxon>
        <taxon>Seohaeicola</taxon>
    </lineage>
</organism>
<dbReference type="InterPro" id="IPR025368">
    <property type="entry name" value="DUF4272"/>
</dbReference>
<protein>
    <submittedName>
        <fullName evidence="1">DUF4272 domain-containing protein</fullName>
    </submittedName>
</protein>
<reference evidence="2" key="1">
    <citation type="journal article" date="2019" name="Int. J. Syst. Evol. Microbiol.">
        <title>The Global Catalogue of Microorganisms (GCM) 10K type strain sequencing project: providing services to taxonomists for standard genome sequencing and annotation.</title>
        <authorList>
            <consortium name="The Broad Institute Genomics Platform"/>
            <consortium name="The Broad Institute Genome Sequencing Center for Infectious Disease"/>
            <person name="Wu L."/>
            <person name="Ma J."/>
        </authorList>
    </citation>
    <scope>NUCLEOTIDE SEQUENCE [LARGE SCALE GENOMIC DNA]</scope>
    <source>
        <strain evidence="2">CGMCC 4.7283</strain>
    </source>
</reference>